<keyword evidence="2" id="KW-0808">Transferase</keyword>
<accession>A0ABP3Y864</accession>
<dbReference type="Proteomes" id="UP001501126">
    <property type="component" value="Unassembled WGS sequence"/>
</dbReference>
<proteinExistence type="predicted"/>
<dbReference type="EMBL" id="BAAAFH010000022">
    <property type="protein sequence ID" value="GAA0876987.1"/>
    <property type="molecule type" value="Genomic_DNA"/>
</dbReference>
<organism evidence="2 3">
    <name type="scientific">Wandonia haliotis</name>
    <dbReference type="NCBI Taxonomy" id="574963"/>
    <lineage>
        <taxon>Bacteria</taxon>
        <taxon>Pseudomonadati</taxon>
        <taxon>Bacteroidota</taxon>
        <taxon>Flavobacteriia</taxon>
        <taxon>Flavobacteriales</taxon>
        <taxon>Crocinitomicaceae</taxon>
        <taxon>Wandonia</taxon>
    </lineage>
</organism>
<reference evidence="3" key="1">
    <citation type="journal article" date="2019" name="Int. J. Syst. Evol. Microbiol.">
        <title>The Global Catalogue of Microorganisms (GCM) 10K type strain sequencing project: providing services to taxonomists for standard genome sequencing and annotation.</title>
        <authorList>
            <consortium name="The Broad Institute Genomics Platform"/>
            <consortium name="The Broad Institute Genome Sequencing Center for Infectious Disease"/>
            <person name="Wu L."/>
            <person name="Ma J."/>
        </authorList>
    </citation>
    <scope>NUCLEOTIDE SEQUENCE [LARGE SCALE GENOMIC DNA]</scope>
    <source>
        <strain evidence="3">JCM 16083</strain>
    </source>
</reference>
<gene>
    <name evidence="2" type="primary">udk</name>
    <name evidence="2" type="ORF">GCM10009118_33970</name>
</gene>
<dbReference type="SUPFAM" id="SSF52540">
    <property type="entry name" value="P-loop containing nucleoside triphosphate hydrolases"/>
    <property type="match status" value="1"/>
</dbReference>
<dbReference type="GO" id="GO:0016301">
    <property type="term" value="F:kinase activity"/>
    <property type="evidence" value="ECO:0007669"/>
    <property type="project" value="UniProtKB-KW"/>
</dbReference>
<dbReference type="PANTHER" id="PTHR10285">
    <property type="entry name" value="URIDINE KINASE"/>
    <property type="match status" value="1"/>
</dbReference>
<keyword evidence="2" id="KW-0418">Kinase</keyword>
<dbReference type="InterPro" id="IPR027417">
    <property type="entry name" value="P-loop_NTPase"/>
</dbReference>
<evidence type="ECO:0000259" key="1">
    <source>
        <dbReference type="Pfam" id="PF00485"/>
    </source>
</evidence>
<protein>
    <submittedName>
        <fullName evidence="2">Uridine kinase</fullName>
    </submittedName>
</protein>
<dbReference type="PRINTS" id="PR00988">
    <property type="entry name" value="URIDINKINASE"/>
</dbReference>
<name>A0ABP3Y864_9FLAO</name>
<evidence type="ECO:0000313" key="2">
    <source>
        <dbReference type="EMBL" id="GAA0876987.1"/>
    </source>
</evidence>
<keyword evidence="3" id="KW-1185">Reference proteome</keyword>
<feature type="domain" description="Phosphoribulokinase/uridine kinase" evidence="1">
    <location>
        <begin position="2"/>
        <end position="178"/>
    </location>
</feature>
<dbReference type="RefSeq" id="WP_343790936.1">
    <property type="nucleotide sequence ID" value="NZ_BAAAFH010000022.1"/>
</dbReference>
<dbReference type="InterPro" id="IPR006083">
    <property type="entry name" value="PRK/URK"/>
</dbReference>
<dbReference type="Gene3D" id="3.40.50.300">
    <property type="entry name" value="P-loop containing nucleotide triphosphate hydrolases"/>
    <property type="match status" value="1"/>
</dbReference>
<sequence length="208" mass="24431">MIIGICGGSGSGKTSVLSGLKEYYKEFNPTVVSMDNYYLPIEQQQKDENGEINFDLPSSLDREKLFDDVKKLLRGESVEFVEYTFNHKETEIRTVLEPSELIIIEGLFLMYYTEIFDLIDFSVFMDVCQKVQLERRIERDLVARGYSKQEILYQWNHHVLPCYERYVEPYKSLADLIVINERPIKEVIRDVIESVDKHPCMKKLRVLV</sequence>
<evidence type="ECO:0000313" key="3">
    <source>
        <dbReference type="Proteomes" id="UP001501126"/>
    </source>
</evidence>
<comment type="caution">
    <text evidence="2">The sequence shown here is derived from an EMBL/GenBank/DDBJ whole genome shotgun (WGS) entry which is preliminary data.</text>
</comment>
<dbReference type="Pfam" id="PF00485">
    <property type="entry name" value="PRK"/>
    <property type="match status" value="1"/>
</dbReference>